<feature type="compositionally biased region" description="Polar residues" evidence="40">
    <location>
        <begin position="832"/>
        <end position="856"/>
    </location>
</feature>
<evidence type="ECO:0000259" key="42">
    <source>
        <dbReference type="PROSITE" id="PS50011"/>
    </source>
</evidence>
<sequence length="1243" mass="138946">MADDEGTEWLQELLHDVQLSQFFTRIRDDLQITRLHHFDYVQPEDLEKIGLGKPGIRRLLEAVKKKRTTQWKKNLITKIKPGSSTKSNKKSSQPVESSSVLTCLIQDKDVTLSDQLGDGSFGIVRRGEWISPSGRKLPVAVKVLKADSQPSVIENFVSEVQVMHTLDHQNLIRLYGVVLSQPMMMVTELASLGALLDYLRKQCGQISVLTLCDYALQVATGMAYLEAKRFLHRDLACRNVLLSSIDKVKIGDFGLMRALPQQEDCYVMSEHKKVPFPWCAPESLKRRKFTHASDVWMFGVTLWEMLTFGEEPWVGLKGSEILRKIDKEGERLHEPEATPPEMYQLMLRCWACDPSERPTFASLRISLTSMVPTVMKAISSFAVSDPGKMTIKQGDQIIILDGQPENYWWKGQNQRTFQIGLFPRCYVDPMRRKQPEDISKPLENSFIHTGHGAPFGKSWGSPTFIDDVYLRNPMEPPDIVGVTVPPDNILKDKYCGTPRSRKQFNYTKFQNDIGASPVKTTNASLPSGNQEGSLIDLSPEEIVNTNEVQSDTACRRVVNILDEPIDDIEQQSQTNWQDEDPRTYANFPGNIDPAYSDPFDTSSVFLKLPHSRYYSHVPSDVSSRYFKTQNYGNVQNQDAGSSQNSTNYFTSESGSDVNHYSINLSKENRNDSINLNVNVDTEESNTYSQNHYSEIDKPSPPIANWPEDLHNDTQTYVNVSSRNLQTSDAPPPPPVAPNESPPKPKSNHDLAQSLSELTINSQNISPKKLDPAFLAELEKHLGEKEASKNMIASQQNPDSDSYSSINKLQDNTIPALKPPPQTIKRKSPQLDYRSSNLPSKVQNSWPSKSTNIQQPARTERVLETTTEQMVGQIWQQTQASQHGTQTNLNLLQIAPSNVFKQNLNHAQNSLSISNQTMNAQNLSLPTASVHGITQIQNDLQQTYSSNIASKPPNVMFSEQVYAELKQTVPNLDQLSQNEFNTLYNKTVQQNILRNYYAAGTSANSDSASNLSHSHFLDGTAANLQIRSGQQARNISSQGHPCDFSPHLKQPPMYNPPPPPTTWSPMKSVSNELGQGQAAMKSNLASNLVNNPNLLQITHTNPPQEGAMTLQQSSTRGLPPQMTETVVNTQLAPSTSAYPSGVSPPLTTASQQLVMSLNDEFRANKVMKVQRETSDASHQEILIALQATGWDTHQAAKQILKDRQAKIESLVRLGLADRQQCEGALKQTEYNVDLAASLLLDQVK</sequence>
<evidence type="ECO:0000256" key="1">
    <source>
        <dbReference type="ARBA" id="ARBA00001946"/>
    </source>
</evidence>
<evidence type="ECO:0000256" key="22">
    <source>
        <dbReference type="ARBA" id="ARBA00022753"/>
    </source>
</evidence>
<evidence type="ECO:0000313" key="45">
    <source>
        <dbReference type="Proteomes" id="UP000242457"/>
    </source>
</evidence>
<accession>A0A2A3E6Y2</accession>
<keyword evidence="32" id="KW-0968">Cytoplasmic vesicle</keyword>
<keyword evidence="18" id="KW-0254">Endocytosis</keyword>
<name>A0A2A3E6Y2_APICC</name>
<evidence type="ECO:0000256" key="9">
    <source>
        <dbReference type="ARBA" id="ARBA00004600"/>
    </source>
</evidence>
<dbReference type="InterPro" id="IPR000719">
    <property type="entry name" value="Prot_kinase_dom"/>
</dbReference>
<keyword evidence="28" id="KW-0472">Membrane</keyword>
<feature type="domain" description="Protein kinase" evidence="42">
    <location>
        <begin position="110"/>
        <end position="374"/>
    </location>
</feature>
<evidence type="ECO:0000256" key="34">
    <source>
        <dbReference type="ARBA" id="ARBA00048679"/>
    </source>
</evidence>
<evidence type="ECO:0000256" key="36">
    <source>
        <dbReference type="ARBA" id="ARBA00072244"/>
    </source>
</evidence>
<dbReference type="Pfam" id="PF09027">
    <property type="entry name" value="GTPase_binding"/>
    <property type="match status" value="1"/>
</dbReference>
<dbReference type="GO" id="GO:0005905">
    <property type="term" value="C:clathrin-coated pit"/>
    <property type="evidence" value="ECO:0007669"/>
    <property type="project" value="UniProtKB-SubCell"/>
</dbReference>
<comment type="catalytic activity">
    <reaction evidence="33">
        <text>L-threonyl-[protein] + ATP = O-phospho-L-threonyl-[protein] + ADP + H(+)</text>
        <dbReference type="Rhea" id="RHEA:46608"/>
        <dbReference type="Rhea" id="RHEA-COMP:11060"/>
        <dbReference type="Rhea" id="RHEA-COMP:11605"/>
        <dbReference type="ChEBI" id="CHEBI:15378"/>
        <dbReference type="ChEBI" id="CHEBI:30013"/>
        <dbReference type="ChEBI" id="CHEBI:30616"/>
        <dbReference type="ChEBI" id="CHEBI:61977"/>
        <dbReference type="ChEBI" id="CHEBI:456216"/>
        <dbReference type="EC" id="2.7.11.1"/>
    </reaction>
</comment>
<keyword evidence="25" id="KW-0460">Magnesium</keyword>
<dbReference type="EC" id="2.7.10.2" evidence="10"/>
<proteinExistence type="inferred from homology"/>
<evidence type="ECO:0000256" key="12">
    <source>
        <dbReference type="ARBA" id="ARBA00022443"/>
    </source>
</evidence>
<feature type="region of interest" description="Disordered" evidence="40">
    <location>
        <begin position="1029"/>
        <end position="1068"/>
    </location>
</feature>
<dbReference type="SMART" id="SM00219">
    <property type="entry name" value="TyrKc"/>
    <property type="match status" value="1"/>
</dbReference>
<dbReference type="GO" id="GO:0004715">
    <property type="term" value="F:non-membrane spanning protein tyrosine kinase activity"/>
    <property type="evidence" value="ECO:0007669"/>
    <property type="project" value="UniProtKB-EC"/>
</dbReference>
<dbReference type="FunFam" id="4.10.680.10:FF:000001">
    <property type="entry name" value="activated CDC42 kinase 1 isoform X1"/>
    <property type="match status" value="1"/>
</dbReference>
<dbReference type="PROSITE" id="PS50030">
    <property type="entry name" value="UBA"/>
    <property type="match status" value="1"/>
</dbReference>
<dbReference type="SMART" id="SM00165">
    <property type="entry name" value="UBA"/>
    <property type="match status" value="2"/>
</dbReference>
<evidence type="ECO:0000256" key="7">
    <source>
        <dbReference type="ARBA" id="ARBA00004514"/>
    </source>
</evidence>
<keyword evidence="26" id="KW-0832">Ubl conjugation</keyword>
<dbReference type="GO" id="GO:0005768">
    <property type="term" value="C:endosome"/>
    <property type="evidence" value="ECO:0007669"/>
    <property type="project" value="UniProtKB-SubCell"/>
</dbReference>
<keyword evidence="30" id="KW-0168">Coated pit</keyword>
<evidence type="ECO:0000256" key="39">
    <source>
        <dbReference type="PROSITE-ProRule" id="PRU10141"/>
    </source>
</evidence>
<dbReference type="GO" id="GO:0030136">
    <property type="term" value="C:clathrin-coated vesicle"/>
    <property type="evidence" value="ECO:0007669"/>
    <property type="project" value="UniProtKB-SubCell"/>
</dbReference>
<dbReference type="GO" id="GO:0005634">
    <property type="term" value="C:nucleus"/>
    <property type="evidence" value="ECO:0007669"/>
    <property type="project" value="UniProtKB-SubCell"/>
</dbReference>
<evidence type="ECO:0000256" key="4">
    <source>
        <dbReference type="ARBA" id="ARBA00004177"/>
    </source>
</evidence>
<keyword evidence="12 38" id="KW-0728">SH3 domain</keyword>
<dbReference type="InterPro" id="IPR037085">
    <property type="entry name" value="Cdc42-bd-like_dom_sf"/>
</dbReference>
<dbReference type="CDD" id="cd09539">
    <property type="entry name" value="SAM_TNK-like"/>
    <property type="match status" value="1"/>
</dbReference>
<dbReference type="PROSITE" id="PS50011">
    <property type="entry name" value="PROTEIN_KINASE_DOM"/>
    <property type="match status" value="1"/>
</dbReference>
<evidence type="ECO:0000256" key="18">
    <source>
        <dbReference type="ARBA" id="ARBA00022583"/>
    </source>
</evidence>
<dbReference type="GO" id="GO:0005886">
    <property type="term" value="C:plasma membrane"/>
    <property type="evidence" value="ECO:0007669"/>
    <property type="project" value="UniProtKB-SubCell"/>
</dbReference>
<feature type="compositionally biased region" description="Pro residues" evidence="40">
    <location>
        <begin position="729"/>
        <end position="744"/>
    </location>
</feature>
<dbReference type="Gene3D" id="3.30.200.20">
    <property type="entry name" value="Phosphorylase Kinase, domain 1"/>
    <property type="match status" value="1"/>
</dbReference>
<dbReference type="PRINTS" id="PR00109">
    <property type="entry name" value="TYRKINASE"/>
</dbReference>
<evidence type="ECO:0000256" key="16">
    <source>
        <dbReference type="ARBA" id="ARBA00022527"/>
    </source>
</evidence>
<evidence type="ECO:0000256" key="13">
    <source>
        <dbReference type="ARBA" id="ARBA00022475"/>
    </source>
</evidence>
<keyword evidence="24 39" id="KW-0067">ATP-binding</keyword>
<dbReference type="EC" id="2.7.11.1" evidence="11"/>
<keyword evidence="16" id="KW-0723">Serine/threonine-protein kinase</keyword>
<evidence type="ECO:0000256" key="14">
    <source>
        <dbReference type="ARBA" id="ARBA00022481"/>
    </source>
</evidence>
<evidence type="ECO:0000256" key="21">
    <source>
        <dbReference type="ARBA" id="ARBA00022741"/>
    </source>
</evidence>
<dbReference type="EMBL" id="KZ288361">
    <property type="protein sequence ID" value="PBC26986.1"/>
    <property type="molecule type" value="Genomic_DNA"/>
</dbReference>
<evidence type="ECO:0000256" key="35">
    <source>
        <dbReference type="ARBA" id="ARBA00060742"/>
    </source>
</evidence>
<dbReference type="InterPro" id="IPR017441">
    <property type="entry name" value="Protein_kinase_ATP_BS"/>
</dbReference>
<feature type="binding site" evidence="39">
    <location>
        <position position="142"/>
    </location>
    <ligand>
        <name>ATP</name>
        <dbReference type="ChEBI" id="CHEBI:30616"/>
    </ligand>
</feature>
<dbReference type="Proteomes" id="UP000242457">
    <property type="component" value="Unassembled WGS sequence"/>
</dbReference>
<evidence type="ECO:0000256" key="23">
    <source>
        <dbReference type="ARBA" id="ARBA00022777"/>
    </source>
</evidence>
<evidence type="ECO:0000256" key="26">
    <source>
        <dbReference type="ARBA" id="ARBA00022843"/>
    </source>
</evidence>
<feature type="domain" description="SH3" evidence="41">
    <location>
        <begin position="370"/>
        <end position="432"/>
    </location>
</feature>
<dbReference type="AlphaFoldDB" id="A0A2A3E6Y2"/>
<dbReference type="SUPFAM" id="SSF50044">
    <property type="entry name" value="SH3-domain"/>
    <property type="match status" value="1"/>
</dbReference>
<dbReference type="InterPro" id="IPR049587">
    <property type="entry name" value="TNK-like_SAM"/>
</dbReference>
<dbReference type="FunFam" id="3.30.200.20:FF:000107">
    <property type="entry name" value="Putative activated CDC42 kinase 1"/>
    <property type="match status" value="1"/>
</dbReference>
<dbReference type="GO" id="GO:0046872">
    <property type="term" value="F:metal ion binding"/>
    <property type="evidence" value="ECO:0007669"/>
    <property type="project" value="UniProtKB-KW"/>
</dbReference>
<evidence type="ECO:0000259" key="41">
    <source>
        <dbReference type="PROSITE" id="PS50002"/>
    </source>
</evidence>
<feature type="region of interest" description="Disordered" evidence="40">
    <location>
        <begin position="722"/>
        <end position="749"/>
    </location>
</feature>
<dbReference type="InterPro" id="IPR036028">
    <property type="entry name" value="SH3-like_dom_sf"/>
</dbReference>
<evidence type="ECO:0000256" key="6">
    <source>
        <dbReference type="ARBA" id="ARBA00004236"/>
    </source>
</evidence>
<dbReference type="GO" id="GO:0006897">
    <property type="term" value="P:endocytosis"/>
    <property type="evidence" value="ECO:0007669"/>
    <property type="project" value="UniProtKB-KW"/>
</dbReference>
<evidence type="ECO:0000256" key="5">
    <source>
        <dbReference type="ARBA" id="ARBA00004180"/>
    </source>
</evidence>
<dbReference type="PROSITE" id="PS00109">
    <property type="entry name" value="PROTEIN_KINASE_TYR"/>
    <property type="match status" value="1"/>
</dbReference>
<dbReference type="InterPro" id="IPR015940">
    <property type="entry name" value="UBA"/>
</dbReference>
<evidence type="ECO:0000256" key="29">
    <source>
        <dbReference type="ARBA" id="ARBA00023137"/>
    </source>
</evidence>
<dbReference type="Pfam" id="PF07714">
    <property type="entry name" value="PK_Tyr_Ser-Thr"/>
    <property type="match status" value="1"/>
</dbReference>
<keyword evidence="31" id="KW-0539">Nucleus</keyword>
<keyword evidence="13" id="KW-1003">Cell membrane</keyword>
<evidence type="ECO:0000256" key="17">
    <source>
        <dbReference type="ARBA" id="ARBA00022553"/>
    </source>
</evidence>
<feature type="region of interest" description="Disordered" evidence="40">
    <location>
        <begin position="786"/>
        <end position="857"/>
    </location>
</feature>
<dbReference type="Gene3D" id="4.10.680.10">
    <property type="entry name" value="Cdc42-like binding domain"/>
    <property type="match status" value="1"/>
</dbReference>
<evidence type="ECO:0000256" key="30">
    <source>
        <dbReference type="ARBA" id="ARBA00023176"/>
    </source>
</evidence>
<evidence type="ECO:0000313" key="44">
    <source>
        <dbReference type="EMBL" id="PBC26986.1"/>
    </source>
</evidence>
<dbReference type="Pfam" id="PF16678">
    <property type="entry name" value="UBA_HOIP"/>
    <property type="match status" value="1"/>
</dbReference>
<evidence type="ECO:0000256" key="38">
    <source>
        <dbReference type="PROSITE-ProRule" id="PRU00192"/>
    </source>
</evidence>
<dbReference type="CDD" id="cd00174">
    <property type="entry name" value="SH3"/>
    <property type="match status" value="1"/>
</dbReference>
<feature type="compositionally biased region" description="Pro residues" evidence="40">
    <location>
        <begin position="1052"/>
        <end position="1061"/>
    </location>
</feature>
<dbReference type="Gene3D" id="1.10.510.10">
    <property type="entry name" value="Transferase(Phosphotransferase) domain 1"/>
    <property type="match status" value="1"/>
</dbReference>
<dbReference type="OrthoDB" id="635774at2759"/>
<dbReference type="SMART" id="SM00326">
    <property type="entry name" value="SH3"/>
    <property type="match status" value="1"/>
</dbReference>
<comment type="similarity">
    <text evidence="35">Belongs to the protein kinase superfamily. Tyr protein kinase family.</text>
</comment>
<evidence type="ECO:0000256" key="10">
    <source>
        <dbReference type="ARBA" id="ARBA00011903"/>
    </source>
</evidence>
<evidence type="ECO:0000256" key="28">
    <source>
        <dbReference type="ARBA" id="ARBA00023136"/>
    </source>
</evidence>
<keyword evidence="29" id="KW-0829">Tyrosine-protein kinase</keyword>
<dbReference type="InterPro" id="IPR009060">
    <property type="entry name" value="UBA-like_sf"/>
</dbReference>
<dbReference type="GO" id="GO:0002009">
    <property type="term" value="P:morphogenesis of an epithelium"/>
    <property type="evidence" value="ECO:0007669"/>
    <property type="project" value="UniProtKB-ARBA"/>
</dbReference>
<evidence type="ECO:0000256" key="3">
    <source>
        <dbReference type="ARBA" id="ARBA00004132"/>
    </source>
</evidence>
<dbReference type="Pfam" id="PF00018">
    <property type="entry name" value="SH3_1"/>
    <property type="match status" value="1"/>
</dbReference>
<keyword evidence="20" id="KW-0479">Metal-binding</keyword>
<keyword evidence="17" id="KW-0597">Phosphoprotein</keyword>
<dbReference type="Pfam" id="PF22931">
    <property type="entry name" value="SAM_TNK"/>
    <property type="match status" value="1"/>
</dbReference>
<dbReference type="InterPro" id="IPR015116">
    <property type="entry name" value="Cdc42-bd-like"/>
</dbReference>
<keyword evidence="23 44" id="KW-0418">Kinase</keyword>
<dbReference type="FunFam" id="1.10.510.10:FF:000080">
    <property type="entry name" value="Putative activated CDC42 kinase 1"/>
    <property type="match status" value="1"/>
</dbReference>
<dbReference type="InterPro" id="IPR050198">
    <property type="entry name" value="Non-receptor_tyrosine_kinases"/>
</dbReference>
<feature type="region of interest" description="Disordered" evidence="40">
    <location>
        <begin position="633"/>
        <end position="655"/>
    </location>
</feature>
<evidence type="ECO:0000256" key="20">
    <source>
        <dbReference type="ARBA" id="ARBA00022723"/>
    </source>
</evidence>
<keyword evidence="27" id="KW-0965">Cell junction</keyword>
<comment type="cofactor">
    <cofactor evidence="1">
        <name>Mg(2+)</name>
        <dbReference type="ChEBI" id="CHEBI:18420"/>
    </cofactor>
</comment>
<evidence type="ECO:0000256" key="31">
    <source>
        <dbReference type="ARBA" id="ARBA00023242"/>
    </source>
</evidence>
<feature type="compositionally biased region" description="Polar residues" evidence="40">
    <location>
        <begin position="790"/>
        <end position="812"/>
    </location>
</feature>
<dbReference type="InterPro" id="IPR055175">
    <property type="entry name" value="ACK/TNK-like_SAM"/>
</dbReference>
<comment type="subcellular location">
    <subcellularLocation>
        <location evidence="8">Cell junction</location>
        <location evidence="8">Adherens junction</location>
    </subcellularLocation>
    <subcellularLocation>
        <location evidence="6">Cell membrane</location>
    </subcellularLocation>
    <subcellularLocation>
        <location evidence="7">Cytoplasm</location>
        <location evidence="7">Cytosol</location>
    </subcellularLocation>
    <subcellularLocation>
        <location evidence="5">Cytoplasmic vesicle membrane</location>
        <topology evidence="5">Peripheral membrane protein</topology>
        <orientation evidence="5">Cytoplasmic side</orientation>
    </subcellularLocation>
    <subcellularLocation>
        <location evidence="3">Cytoplasmic vesicle</location>
        <location evidence="3">Clathrin-coated vesicle</location>
    </subcellularLocation>
    <subcellularLocation>
        <location evidence="4">Endosome</location>
    </subcellularLocation>
    <subcellularLocation>
        <location evidence="9">Membrane</location>
        <location evidence="9">Clathrin-coated pit</location>
    </subcellularLocation>
    <subcellularLocation>
        <location evidence="2">Nucleus</location>
    </subcellularLocation>
</comment>
<evidence type="ECO:0000256" key="24">
    <source>
        <dbReference type="ARBA" id="ARBA00022840"/>
    </source>
</evidence>
<evidence type="ECO:0000256" key="33">
    <source>
        <dbReference type="ARBA" id="ARBA00047899"/>
    </source>
</evidence>
<dbReference type="CDD" id="cd05040">
    <property type="entry name" value="PTKc_Ack_like"/>
    <property type="match status" value="1"/>
</dbReference>
<dbReference type="SUPFAM" id="SSF56112">
    <property type="entry name" value="Protein kinase-like (PK-like)"/>
    <property type="match status" value="1"/>
</dbReference>
<dbReference type="InterPro" id="IPR001245">
    <property type="entry name" value="Ser-Thr/Tyr_kinase_cat_dom"/>
</dbReference>
<evidence type="ECO:0000256" key="15">
    <source>
        <dbReference type="ARBA" id="ARBA00022490"/>
    </source>
</evidence>
<dbReference type="InterPro" id="IPR008266">
    <property type="entry name" value="Tyr_kinase_AS"/>
</dbReference>
<keyword evidence="22" id="KW-0967">Endosome</keyword>
<evidence type="ECO:0000259" key="43">
    <source>
        <dbReference type="PROSITE" id="PS50030"/>
    </source>
</evidence>
<dbReference type="GO" id="GO:0005829">
    <property type="term" value="C:cytosol"/>
    <property type="evidence" value="ECO:0007669"/>
    <property type="project" value="UniProtKB-SubCell"/>
</dbReference>
<dbReference type="GO" id="GO:0030659">
    <property type="term" value="C:cytoplasmic vesicle membrane"/>
    <property type="evidence" value="ECO:0007669"/>
    <property type="project" value="UniProtKB-SubCell"/>
</dbReference>
<keyword evidence="21 39" id="KW-0547">Nucleotide-binding</keyword>
<evidence type="ECO:0000256" key="11">
    <source>
        <dbReference type="ARBA" id="ARBA00012513"/>
    </source>
</evidence>
<feature type="domain" description="UBA" evidence="43">
    <location>
        <begin position="1199"/>
        <end position="1241"/>
    </location>
</feature>
<protein>
    <recommendedName>
        <fullName evidence="36">Activated CDC42 kinase 1</fullName>
        <ecNumber evidence="10">2.7.10.2</ecNumber>
        <ecNumber evidence="11">2.7.11.1</ecNumber>
    </recommendedName>
    <alternativeName>
        <fullName evidence="37">Tyrosine kinase non-receptor protein 2</fullName>
    </alternativeName>
</protein>
<evidence type="ECO:0000256" key="27">
    <source>
        <dbReference type="ARBA" id="ARBA00022949"/>
    </source>
</evidence>
<comment type="catalytic activity">
    <reaction evidence="34">
        <text>L-seryl-[protein] + ATP = O-phospho-L-seryl-[protein] + ADP + H(+)</text>
        <dbReference type="Rhea" id="RHEA:17989"/>
        <dbReference type="Rhea" id="RHEA-COMP:9863"/>
        <dbReference type="Rhea" id="RHEA-COMP:11604"/>
        <dbReference type="ChEBI" id="CHEBI:15378"/>
        <dbReference type="ChEBI" id="CHEBI:29999"/>
        <dbReference type="ChEBI" id="CHEBI:30616"/>
        <dbReference type="ChEBI" id="CHEBI:83421"/>
        <dbReference type="ChEBI" id="CHEBI:456216"/>
        <dbReference type="EC" id="2.7.11.1"/>
    </reaction>
</comment>
<evidence type="ECO:0000256" key="25">
    <source>
        <dbReference type="ARBA" id="ARBA00022842"/>
    </source>
</evidence>
<dbReference type="SUPFAM" id="SSF46934">
    <property type="entry name" value="UBA-like"/>
    <property type="match status" value="1"/>
</dbReference>
<keyword evidence="19" id="KW-0808">Transferase</keyword>
<gene>
    <name evidence="44" type="ORF">APICC_00999</name>
</gene>
<keyword evidence="14" id="KW-0488">Methylation</keyword>
<organism evidence="44 45">
    <name type="scientific">Apis cerana cerana</name>
    <name type="common">Oriental honeybee</name>
    <dbReference type="NCBI Taxonomy" id="94128"/>
    <lineage>
        <taxon>Eukaryota</taxon>
        <taxon>Metazoa</taxon>
        <taxon>Ecdysozoa</taxon>
        <taxon>Arthropoda</taxon>
        <taxon>Hexapoda</taxon>
        <taxon>Insecta</taxon>
        <taxon>Pterygota</taxon>
        <taxon>Neoptera</taxon>
        <taxon>Endopterygota</taxon>
        <taxon>Hymenoptera</taxon>
        <taxon>Apocrita</taxon>
        <taxon>Aculeata</taxon>
        <taxon>Apoidea</taxon>
        <taxon>Anthophila</taxon>
        <taxon>Apidae</taxon>
        <taxon>Apis</taxon>
    </lineage>
</organism>
<evidence type="ECO:0000256" key="37">
    <source>
        <dbReference type="ARBA" id="ARBA00077194"/>
    </source>
</evidence>
<dbReference type="PANTHER" id="PTHR24418">
    <property type="entry name" value="TYROSINE-PROTEIN KINASE"/>
    <property type="match status" value="1"/>
</dbReference>
<reference evidence="44 45" key="1">
    <citation type="submission" date="2014-07" db="EMBL/GenBank/DDBJ databases">
        <title>Genomic and transcriptomic analysis on Apis cerana provide comprehensive insights into honey bee biology.</title>
        <authorList>
            <person name="Diao Q."/>
            <person name="Sun L."/>
            <person name="Zheng H."/>
            <person name="Zheng H."/>
            <person name="Xu S."/>
            <person name="Wang S."/>
            <person name="Zeng Z."/>
            <person name="Hu F."/>
            <person name="Su S."/>
            <person name="Wu J."/>
        </authorList>
    </citation>
    <scope>NUCLEOTIDE SEQUENCE [LARGE SCALE GENOMIC DNA]</scope>
    <source>
        <tissue evidence="44">Pupae without intestine</tissue>
    </source>
</reference>
<keyword evidence="15" id="KW-0963">Cytoplasm</keyword>
<feature type="compositionally biased region" description="Polar residues" evidence="40">
    <location>
        <begin position="1029"/>
        <end position="1038"/>
    </location>
</feature>
<evidence type="ECO:0000256" key="8">
    <source>
        <dbReference type="ARBA" id="ARBA00004536"/>
    </source>
</evidence>
<dbReference type="InterPro" id="IPR032065">
    <property type="entry name" value="RNF31-UBA"/>
</dbReference>
<evidence type="ECO:0000256" key="19">
    <source>
        <dbReference type="ARBA" id="ARBA00022679"/>
    </source>
</evidence>
<dbReference type="InterPro" id="IPR001452">
    <property type="entry name" value="SH3_domain"/>
</dbReference>
<feature type="region of interest" description="Disordered" evidence="40">
    <location>
        <begin position="684"/>
        <end position="709"/>
    </location>
</feature>
<dbReference type="GO" id="GO:0005912">
    <property type="term" value="C:adherens junction"/>
    <property type="evidence" value="ECO:0007669"/>
    <property type="project" value="UniProtKB-SubCell"/>
</dbReference>
<dbReference type="InterPro" id="IPR011009">
    <property type="entry name" value="Kinase-like_dom_sf"/>
</dbReference>
<keyword evidence="45" id="KW-1185">Reference proteome</keyword>
<dbReference type="GO" id="GO:0004674">
    <property type="term" value="F:protein serine/threonine kinase activity"/>
    <property type="evidence" value="ECO:0007669"/>
    <property type="project" value="UniProtKB-KW"/>
</dbReference>
<evidence type="ECO:0000256" key="2">
    <source>
        <dbReference type="ARBA" id="ARBA00004123"/>
    </source>
</evidence>
<dbReference type="PROSITE" id="PS50002">
    <property type="entry name" value="SH3"/>
    <property type="match status" value="1"/>
</dbReference>
<evidence type="ECO:0000256" key="32">
    <source>
        <dbReference type="ARBA" id="ARBA00023329"/>
    </source>
</evidence>
<dbReference type="GO" id="GO:0005524">
    <property type="term" value="F:ATP binding"/>
    <property type="evidence" value="ECO:0007669"/>
    <property type="project" value="UniProtKB-UniRule"/>
</dbReference>
<dbReference type="STRING" id="94128.A0A2A3E6Y2"/>
<dbReference type="PROSITE" id="PS00107">
    <property type="entry name" value="PROTEIN_KINASE_ATP"/>
    <property type="match status" value="1"/>
</dbReference>
<dbReference type="InterPro" id="IPR020635">
    <property type="entry name" value="Tyr_kinase_cat_dom"/>
</dbReference>
<evidence type="ECO:0000256" key="40">
    <source>
        <dbReference type="SAM" id="MobiDB-lite"/>
    </source>
</evidence>